<dbReference type="InterPro" id="IPR038678">
    <property type="entry name" value="Spondin_N_sf"/>
</dbReference>
<sequence length="319" mass="34485">MKNYTSFTVLLFCLFFSNIGFAQSVANYSIVFESFWETPAEDPVNGISTIALPSNAHWSPLAIATHKTVNSILEMGVVASAGIELIAEEGNNSTFQNEVTANPDADKFEIGSGLNAAQGTITKNIQVSSNYPFVSLASMIAPSPDWFIAVNSENLRSGNNTVNNGWKASFTLDVYPYDAGTEDGNTYSGSNSASNPIGVITSLSNQPPFDGVNSNMSHRIGTVTFNYIDSTLSLDDIDVLENISIYPNPTQGKITLSNIKNIELKSAKIYNILGRLVKDIPIEKGLSKLEVDLSHLNKGVYLLSLKSAHKSSTKKLVIN</sequence>
<evidence type="ECO:0000313" key="4">
    <source>
        <dbReference type="EMBL" id="WOD42529.1"/>
    </source>
</evidence>
<gene>
    <name evidence="4" type="ORF">RNZ46_11045</name>
</gene>
<feature type="domain" description="Spondin" evidence="3">
    <location>
        <begin position="16"/>
        <end position="211"/>
    </location>
</feature>
<dbReference type="GO" id="GO:0031012">
    <property type="term" value="C:extracellular matrix"/>
    <property type="evidence" value="ECO:0007669"/>
    <property type="project" value="TreeGrafter"/>
</dbReference>
<evidence type="ECO:0000256" key="2">
    <source>
        <dbReference type="SAM" id="SignalP"/>
    </source>
</evidence>
<evidence type="ECO:0000313" key="5">
    <source>
        <dbReference type="Proteomes" id="UP001302486"/>
    </source>
</evidence>
<dbReference type="InterPro" id="IPR009465">
    <property type="entry name" value="Spondin_N"/>
</dbReference>
<feature type="chain" id="PRO_5041716967" evidence="2">
    <location>
        <begin position="23"/>
        <end position="319"/>
    </location>
</feature>
<accession>A0AA97ELB3</accession>
<name>A0AA97ELB3_9FLAO</name>
<evidence type="ECO:0000259" key="3">
    <source>
        <dbReference type="PROSITE" id="PS51020"/>
    </source>
</evidence>
<dbReference type="NCBIfam" id="TIGR04183">
    <property type="entry name" value="Por_Secre_tail"/>
    <property type="match status" value="1"/>
</dbReference>
<reference evidence="5" key="1">
    <citation type="submission" date="2024-06" db="EMBL/GenBank/DDBJ databases">
        <title>Hwangdonia haimaensis gen. nov., sp. nov., a member of the family Flavobacteriaceae isolated from the haima cold seep.</title>
        <authorList>
            <person name="Li J."/>
        </authorList>
    </citation>
    <scope>NUCLEOTIDE SEQUENCE [LARGE SCALE GENOMIC DNA]</scope>
    <source>
        <strain evidence="5">SCSIO 19198</strain>
    </source>
</reference>
<dbReference type="RefSeq" id="WP_316982260.1">
    <property type="nucleotide sequence ID" value="NZ_CP136521.1"/>
</dbReference>
<dbReference type="InterPro" id="IPR026444">
    <property type="entry name" value="Secre_tail"/>
</dbReference>
<dbReference type="GO" id="GO:0007155">
    <property type="term" value="P:cell adhesion"/>
    <property type="evidence" value="ECO:0007669"/>
    <property type="project" value="TreeGrafter"/>
</dbReference>
<organism evidence="4 5">
    <name type="scientific">Hwangdonia lutea</name>
    <dbReference type="NCBI Taxonomy" id="3075823"/>
    <lineage>
        <taxon>Bacteria</taxon>
        <taxon>Pseudomonadati</taxon>
        <taxon>Bacteroidota</taxon>
        <taxon>Flavobacteriia</taxon>
        <taxon>Flavobacteriales</taxon>
        <taxon>Flavobacteriaceae</taxon>
        <taxon>Hwangdonia</taxon>
    </lineage>
</organism>
<keyword evidence="5" id="KW-1185">Reference proteome</keyword>
<dbReference type="KEGG" id="hws:RNZ46_11045"/>
<proteinExistence type="predicted"/>
<protein>
    <submittedName>
        <fullName evidence="4">Spondin domain-containing protein</fullName>
    </submittedName>
</protein>
<feature type="signal peptide" evidence="2">
    <location>
        <begin position="1"/>
        <end position="22"/>
    </location>
</feature>
<evidence type="ECO:0000256" key="1">
    <source>
        <dbReference type="ARBA" id="ARBA00022729"/>
    </source>
</evidence>
<dbReference type="AlphaFoldDB" id="A0AA97ELB3"/>
<dbReference type="Proteomes" id="UP001302486">
    <property type="component" value="Chromosome"/>
</dbReference>
<dbReference type="Pfam" id="PF06468">
    <property type="entry name" value="Spond_N"/>
    <property type="match status" value="1"/>
</dbReference>
<keyword evidence="1 2" id="KW-0732">Signal</keyword>
<dbReference type="InterPro" id="IPR051418">
    <property type="entry name" value="Spondin/Thrombospondin_T1"/>
</dbReference>
<dbReference type="Pfam" id="PF18962">
    <property type="entry name" value="Por_Secre_tail"/>
    <property type="match status" value="1"/>
</dbReference>
<dbReference type="PANTHER" id="PTHR11311">
    <property type="entry name" value="SPONDIN"/>
    <property type="match status" value="1"/>
</dbReference>
<dbReference type="PANTHER" id="PTHR11311:SF15">
    <property type="entry name" value="SPONDIN-2"/>
    <property type="match status" value="1"/>
</dbReference>
<dbReference type="NCBIfam" id="NF038123">
    <property type="entry name" value="NF038123_dom"/>
    <property type="match status" value="1"/>
</dbReference>
<dbReference type="EMBL" id="CP136521">
    <property type="protein sequence ID" value="WOD42529.1"/>
    <property type="molecule type" value="Genomic_DNA"/>
</dbReference>
<dbReference type="PROSITE" id="PS51020">
    <property type="entry name" value="SPONDIN"/>
    <property type="match status" value="1"/>
</dbReference>
<dbReference type="Gene3D" id="2.60.40.2130">
    <property type="entry name" value="F-spondin domain"/>
    <property type="match status" value="1"/>
</dbReference>